<comment type="caution">
    <text evidence="1">The sequence shown here is derived from an EMBL/GenBank/DDBJ whole genome shotgun (WGS) entry which is preliminary data.</text>
</comment>
<organism evidence="1 2">
    <name type="scientific">Tricholomella constricta</name>
    <dbReference type="NCBI Taxonomy" id="117010"/>
    <lineage>
        <taxon>Eukaryota</taxon>
        <taxon>Fungi</taxon>
        <taxon>Dikarya</taxon>
        <taxon>Basidiomycota</taxon>
        <taxon>Agaricomycotina</taxon>
        <taxon>Agaricomycetes</taxon>
        <taxon>Agaricomycetidae</taxon>
        <taxon>Agaricales</taxon>
        <taxon>Tricholomatineae</taxon>
        <taxon>Lyophyllaceae</taxon>
        <taxon>Tricholomella</taxon>
    </lineage>
</organism>
<sequence length="182" mass="20830">MEAYFDNKGNILNACIRITRDQSTIYTLTTNFGLRGRKITILRDENPPLGRSGYVGHILWKEKAVEISGQRKSIAEIRRTEGGLLKLNKTRHWRWSPDSKEYEVRYDRKGWKATVNDNMSIAARFLVPSRPHLFSKPEPPSLHLTKTALEADEVFLILVLIYSEIKRQDQTNSSSANGGVGW</sequence>
<dbReference type="Proteomes" id="UP000565441">
    <property type="component" value="Unassembled WGS sequence"/>
</dbReference>
<gene>
    <name evidence="1" type="ORF">D9615_009875</name>
</gene>
<proteinExistence type="predicted"/>
<name>A0A8H5GX30_9AGAR</name>
<dbReference type="EMBL" id="JAACJP010000042">
    <property type="protein sequence ID" value="KAF5372688.1"/>
    <property type="molecule type" value="Genomic_DNA"/>
</dbReference>
<dbReference type="OrthoDB" id="2989558at2759"/>
<protein>
    <submittedName>
        <fullName evidence="1">Uncharacterized protein</fullName>
    </submittedName>
</protein>
<dbReference type="AlphaFoldDB" id="A0A8H5GX30"/>
<evidence type="ECO:0000313" key="1">
    <source>
        <dbReference type="EMBL" id="KAF5372688.1"/>
    </source>
</evidence>
<evidence type="ECO:0000313" key="2">
    <source>
        <dbReference type="Proteomes" id="UP000565441"/>
    </source>
</evidence>
<accession>A0A8H5GX30</accession>
<keyword evidence="2" id="KW-1185">Reference proteome</keyword>
<reference evidence="1 2" key="1">
    <citation type="journal article" date="2020" name="ISME J.">
        <title>Uncovering the hidden diversity of litter-decomposition mechanisms in mushroom-forming fungi.</title>
        <authorList>
            <person name="Floudas D."/>
            <person name="Bentzer J."/>
            <person name="Ahren D."/>
            <person name="Johansson T."/>
            <person name="Persson P."/>
            <person name="Tunlid A."/>
        </authorList>
    </citation>
    <scope>NUCLEOTIDE SEQUENCE [LARGE SCALE GENOMIC DNA]</scope>
    <source>
        <strain evidence="1 2">CBS 661.87</strain>
    </source>
</reference>